<comment type="caution">
    <text evidence="1">Lacks conserved residue(s) required for the propagation of feature annotation.</text>
</comment>
<sequence>MLRMMLRPRWVLALLAALGVAAGFAVLAQWQVGRAVEEATVVERPTEQVRPLADVAQPDGPTEQAATGQRVAVRGTFVPGDTVLVQGRLNDGVTGWWVVAHLEVTDAARGGLPVALGWTPDERTARDALAEVDAGARSGGEVEVVGRFLPSEAPVVPDEDGDPNAMTTVAVAHLVNVWADYDDRPVYFGYVTAADPVAGLEAIASPPPEQEAQLNWLNVFYAIEWVVFAGFAVYVWYRLVKDAVQREREEAELAAERATAGAAPAGGGEPSRG</sequence>
<feature type="compositionally biased region" description="Gly residues" evidence="2">
    <location>
        <begin position="264"/>
        <end position="273"/>
    </location>
</feature>
<evidence type="ECO:0000256" key="1">
    <source>
        <dbReference type="RuleBase" id="RU363076"/>
    </source>
</evidence>
<comment type="caution">
    <text evidence="3">The sequence shown here is derived from an EMBL/GenBank/DDBJ whole genome shotgun (WGS) entry which is preliminary data.</text>
</comment>
<accession>A0ABV9R153</accession>
<gene>
    <name evidence="3" type="ORF">ACFPER_00925</name>
</gene>
<keyword evidence="1" id="KW-0812">Transmembrane</keyword>
<comment type="similarity">
    <text evidence="1">Belongs to the SURF1 family.</text>
</comment>
<keyword evidence="4" id="KW-1185">Reference proteome</keyword>
<dbReference type="EMBL" id="JBHSJC010000001">
    <property type="protein sequence ID" value="MFC4827334.1"/>
    <property type="molecule type" value="Genomic_DNA"/>
</dbReference>
<name>A0ABV9R153_9MICO</name>
<dbReference type="PROSITE" id="PS50895">
    <property type="entry name" value="SURF1"/>
    <property type="match status" value="1"/>
</dbReference>
<keyword evidence="1" id="KW-0472">Membrane</keyword>
<organism evidence="3 4">
    <name type="scientific">Agromyces aurantiacus</name>
    <dbReference type="NCBI Taxonomy" id="165814"/>
    <lineage>
        <taxon>Bacteria</taxon>
        <taxon>Bacillati</taxon>
        <taxon>Actinomycetota</taxon>
        <taxon>Actinomycetes</taxon>
        <taxon>Micrococcales</taxon>
        <taxon>Microbacteriaceae</taxon>
        <taxon>Agromyces</taxon>
    </lineage>
</organism>
<dbReference type="RefSeq" id="WP_204395421.1">
    <property type="nucleotide sequence ID" value="NZ_JAFBBW010000001.1"/>
</dbReference>
<comment type="subcellular location">
    <subcellularLocation>
        <location evidence="1">Cell membrane</location>
        <topology evidence="1">Multi-pass membrane protein</topology>
    </subcellularLocation>
</comment>
<evidence type="ECO:0000313" key="3">
    <source>
        <dbReference type="EMBL" id="MFC4827334.1"/>
    </source>
</evidence>
<dbReference type="Pfam" id="PF02104">
    <property type="entry name" value="SURF1"/>
    <property type="match status" value="1"/>
</dbReference>
<reference evidence="4" key="1">
    <citation type="journal article" date="2019" name="Int. J. Syst. Evol. Microbiol.">
        <title>The Global Catalogue of Microorganisms (GCM) 10K type strain sequencing project: providing services to taxonomists for standard genome sequencing and annotation.</title>
        <authorList>
            <consortium name="The Broad Institute Genomics Platform"/>
            <consortium name="The Broad Institute Genome Sequencing Center for Infectious Disease"/>
            <person name="Wu L."/>
            <person name="Ma J."/>
        </authorList>
    </citation>
    <scope>NUCLEOTIDE SEQUENCE [LARGE SCALE GENOMIC DNA]</scope>
    <source>
        <strain evidence="4">CGMCC 1.12192</strain>
    </source>
</reference>
<keyword evidence="1" id="KW-1003">Cell membrane</keyword>
<keyword evidence="1" id="KW-1133">Transmembrane helix</keyword>
<protein>
    <recommendedName>
        <fullName evidence="1">SURF1-like protein</fullName>
    </recommendedName>
</protein>
<feature type="region of interest" description="Disordered" evidence="2">
    <location>
        <begin position="250"/>
        <end position="273"/>
    </location>
</feature>
<proteinExistence type="inferred from homology"/>
<feature type="transmembrane region" description="Helical" evidence="1">
    <location>
        <begin position="216"/>
        <end position="237"/>
    </location>
</feature>
<dbReference type="InterPro" id="IPR002994">
    <property type="entry name" value="Surf1/Shy1"/>
</dbReference>
<dbReference type="Proteomes" id="UP001595960">
    <property type="component" value="Unassembled WGS sequence"/>
</dbReference>
<dbReference type="CDD" id="cd06662">
    <property type="entry name" value="SURF1"/>
    <property type="match status" value="1"/>
</dbReference>
<evidence type="ECO:0000313" key="4">
    <source>
        <dbReference type="Proteomes" id="UP001595960"/>
    </source>
</evidence>
<evidence type="ECO:0000256" key="2">
    <source>
        <dbReference type="SAM" id="MobiDB-lite"/>
    </source>
</evidence>